<evidence type="ECO:0000256" key="1">
    <source>
        <dbReference type="ARBA" id="ARBA00022741"/>
    </source>
</evidence>
<protein>
    <submittedName>
        <fullName evidence="3">Uncharacterized protein</fullName>
    </submittedName>
</protein>
<dbReference type="PRINTS" id="PR00449">
    <property type="entry name" value="RASTRNSFRMNG"/>
</dbReference>
<dbReference type="EnsemblMetazoa" id="CLYHEMT005123.1">
    <property type="protein sequence ID" value="CLYHEMP005123.1"/>
    <property type="gene ID" value="CLYHEMG005123"/>
</dbReference>
<dbReference type="InterPro" id="IPR027417">
    <property type="entry name" value="P-loop_NTPase"/>
</dbReference>
<proteinExistence type="predicted"/>
<dbReference type="Pfam" id="PF00071">
    <property type="entry name" value="Ras"/>
    <property type="match status" value="1"/>
</dbReference>
<dbReference type="InterPro" id="IPR005225">
    <property type="entry name" value="Small_GTP-bd"/>
</dbReference>
<dbReference type="InterPro" id="IPR001611">
    <property type="entry name" value="Leu-rich_rpt"/>
</dbReference>
<dbReference type="PANTHER" id="PTHR24073">
    <property type="entry name" value="DRAB5-RELATED"/>
    <property type="match status" value="1"/>
</dbReference>
<dbReference type="Pfam" id="PF13516">
    <property type="entry name" value="LRR_6"/>
    <property type="match status" value="2"/>
</dbReference>
<dbReference type="SMART" id="SM00173">
    <property type="entry name" value="RAS"/>
    <property type="match status" value="1"/>
</dbReference>
<dbReference type="NCBIfam" id="TIGR00231">
    <property type="entry name" value="small_GTP"/>
    <property type="match status" value="1"/>
</dbReference>
<dbReference type="Gene3D" id="2.30.29.30">
    <property type="entry name" value="Pleckstrin-homology domain (PH domain)/Phosphotyrosine-binding domain (PTB)"/>
    <property type="match status" value="1"/>
</dbReference>
<dbReference type="FunFam" id="3.40.50.300:FF:001447">
    <property type="entry name" value="Ras-related protein Rab-1B"/>
    <property type="match status" value="1"/>
</dbReference>
<dbReference type="InterPro" id="IPR011993">
    <property type="entry name" value="PH-like_dom_sf"/>
</dbReference>
<dbReference type="GO" id="GO:0003924">
    <property type="term" value="F:GTPase activity"/>
    <property type="evidence" value="ECO:0007669"/>
    <property type="project" value="InterPro"/>
</dbReference>
<dbReference type="Gene3D" id="3.40.50.300">
    <property type="entry name" value="P-loop containing nucleotide triphosphate hydrolases"/>
    <property type="match status" value="1"/>
</dbReference>
<keyword evidence="4" id="KW-1185">Reference proteome</keyword>
<dbReference type="SUPFAM" id="SSF50729">
    <property type="entry name" value="PH domain-like"/>
    <property type="match status" value="1"/>
</dbReference>
<dbReference type="SMART" id="SM00175">
    <property type="entry name" value="RAB"/>
    <property type="match status" value="1"/>
</dbReference>
<dbReference type="SMART" id="SM00174">
    <property type="entry name" value="RHO"/>
    <property type="match status" value="1"/>
</dbReference>
<sequence>KCHDEKLMKGCCRCDRDSKTMNKREKLYKLVVIGDLLVGKTSFIGRLVHGMFRVRYNATIGVDFRLKVATFKNVLYRLQIWDIAGQERYGNNTKLYYKDSALAIIIYDVTRYSTFEAVPKWLSDFQKKCANIPFCVLANKVDQPKAEGKEFPSFKEALFSLEISSKTGYNIEEVLHQILEYFHHNDVTFIELPPEVKEDSYKKCDHYSKSTTVLIEGHIKSMCLPYLPFEFKNISAQDVAVNCIKAGYVYTKWLWISRKRFLVLKGNYLYWFRDERSKRADGLLNLLYCRSLSTDEERNSFTMTYLKHFESWLSSKNYKRCTLKFNCFDDKENCVAWKIILVQQLAKSFQNRRLCNVSLSVLQKMDFDISKKSSLKISSSVGDGFELSYKNKKSSYGSGYFHMADLQFFTNASRDKYFIFIKDVAVICILDPQENFRTIGSQLKRLFGVQCFGGSLTERHYIEIFDLAYRCACSQMSITAIEPLHDVFRQHWEKSDRLKEINLRGYQMTNRDFVAITHTLSHYPFISTICLRNCAMDSKGLVILLEGLARYDMLKSLDIGMNKHIDSEGTGKVMEDFLKTCKLKSLNLMSCDISSDTFSTFFHTLKKHATLLELDLSFNDVDDSLCGLISEIISRNYKLQKMVLWNSCLTEEPAKKLYEVLKDRPKHFSYLHIDLHGSNFVSNETIMLFENELKIKTSTNEGTDETIVDPKQTQATINDQPSKEIDDFLDIGSHQPNAEENTFTLKEMLVDVMLTQQIILKRQVLQYQKQMEHYQLSINMVQIRTPRTFCILPSPEDKSWKKISSWGKETFRLHLLCEGSKGGSVGDIHFIQDHEGYLIEQPSMFLKKVLPLLSIGMKVLSTAAKIAGTVIGAGGLVPNADVLKTLGIVSKKSGDIASLLQQVQDSIRECNSQVVENPEIQVTTGAALRSLEVFLNENDELRHFGGLQSVAGPDGRWAWVCDQHAKF</sequence>
<name>A0A7M5V9Y5_9CNID</name>
<accession>A0A7M5V9Y5</accession>
<dbReference type="InterPro" id="IPR001806">
    <property type="entry name" value="Small_GTPase"/>
</dbReference>
<reference evidence="3" key="1">
    <citation type="submission" date="2021-01" db="UniProtKB">
        <authorList>
            <consortium name="EnsemblMetazoa"/>
        </authorList>
    </citation>
    <scope>IDENTIFICATION</scope>
</reference>
<keyword evidence="2" id="KW-0342">GTP-binding</keyword>
<dbReference type="SUPFAM" id="SSF52540">
    <property type="entry name" value="P-loop containing nucleoside triphosphate hydrolases"/>
    <property type="match status" value="1"/>
</dbReference>
<dbReference type="GO" id="GO:0005525">
    <property type="term" value="F:GTP binding"/>
    <property type="evidence" value="ECO:0007669"/>
    <property type="project" value="UniProtKB-KW"/>
</dbReference>
<dbReference type="SMART" id="SM00176">
    <property type="entry name" value="RAN"/>
    <property type="match status" value="1"/>
</dbReference>
<dbReference type="InterPro" id="IPR032675">
    <property type="entry name" value="LRR_dom_sf"/>
</dbReference>
<dbReference type="PROSITE" id="PS51421">
    <property type="entry name" value="RAS"/>
    <property type="match status" value="1"/>
</dbReference>
<evidence type="ECO:0000256" key="2">
    <source>
        <dbReference type="ARBA" id="ARBA00023134"/>
    </source>
</evidence>
<keyword evidence="1" id="KW-0547">Nucleotide-binding</keyword>
<organism evidence="3 4">
    <name type="scientific">Clytia hemisphaerica</name>
    <dbReference type="NCBI Taxonomy" id="252671"/>
    <lineage>
        <taxon>Eukaryota</taxon>
        <taxon>Metazoa</taxon>
        <taxon>Cnidaria</taxon>
        <taxon>Hydrozoa</taxon>
        <taxon>Hydroidolina</taxon>
        <taxon>Leptothecata</taxon>
        <taxon>Obeliida</taxon>
        <taxon>Clytiidae</taxon>
        <taxon>Clytia</taxon>
    </lineage>
</organism>
<dbReference type="Proteomes" id="UP000594262">
    <property type="component" value="Unplaced"/>
</dbReference>
<dbReference type="AlphaFoldDB" id="A0A7M5V9Y5"/>
<dbReference type="Gene3D" id="3.80.10.10">
    <property type="entry name" value="Ribonuclease Inhibitor"/>
    <property type="match status" value="1"/>
</dbReference>
<dbReference type="PROSITE" id="PS51419">
    <property type="entry name" value="RAB"/>
    <property type="match status" value="1"/>
</dbReference>
<dbReference type="OrthoDB" id="6036406at2759"/>
<dbReference type="SUPFAM" id="SSF52047">
    <property type="entry name" value="RNI-like"/>
    <property type="match status" value="1"/>
</dbReference>
<evidence type="ECO:0000313" key="3">
    <source>
        <dbReference type="EnsemblMetazoa" id="CLYHEMP005123.1"/>
    </source>
</evidence>
<evidence type="ECO:0000313" key="4">
    <source>
        <dbReference type="Proteomes" id="UP000594262"/>
    </source>
</evidence>